<accession>A0A4R2I9I6</accession>
<feature type="signal peptide" evidence="1">
    <location>
        <begin position="1"/>
        <end position="30"/>
    </location>
</feature>
<sequence>MTRQPSGRSVHALRATALLLLAAAAGTACAGTIVVPAGSLRDDGAISGAGVTISGSGVGAGTGSIADDLTLAAGGTLAPGGASAVGVLDAIGLTWQAGGRVAMRLGANDAASDQLILSGALTRQGTGSFAFDFSDGATPPSAGATYTLIRYASQSGFDAADFSYVYTGSASALVGEFRLDPDALRFVVISTPVELQSFGID</sequence>
<dbReference type="EMBL" id="SLWQ01000003">
    <property type="protein sequence ID" value="TCO41084.1"/>
    <property type="molecule type" value="Genomic_DNA"/>
</dbReference>
<dbReference type="InterPro" id="IPR011050">
    <property type="entry name" value="Pectin_lyase_fold/virulence"/>
</dbReference>
<evidence type="ECO:0000256" key="1">
    <source>
        <dbReference type="SAM" id="SignalP"/>
    </source>
</evidence>
<feature type="chain" id="PRO_5021033228" evidence="1">
    <location>
        <begin position="31"/>
        <end position="201"/>
    </location>
</feature>
<dbReference type="PROSITE" id="PS51257">
    <property type="entry name" value="PROKAR_LIPOPROTEIN"/>
    <property type="match status" value="1"/>
</dbReference>
<keyword evidence="3" id="KW-1185">Reference proteome</keyword>
<reference evidence="2 3" key="1">
    <citation type="journal article" date="2015" name="Stand. Genomic Sci.">
        <title>Genomic Encyclopedia of Bacterial and Archaeal Type Strains, Phase III: the genomes of soil and plant-associated and newly described type strains.</title>
        <authorList>
            <person name="Whitman W.B."/>
            <person name="Woyke T."/>
            <person name="Klenk H.P."/>
            <person name="Zhou Y."/>
            <person name="Lilburn T.G."/>
            <person name="Beck B.J."/>
            <person name="De Vos P."/>
            <person name="Vandamme P."/>
            <person name="Eisen J.A."/>
            <person name="Garrity G."/>
            <person name="Hugenholtz P."/>
            <person name="Kyrpides N.C."/>
        </authorList>
    </citation>
    <scope>NUCLEOTIDE SEQUENCE [LARGE SCALE GENOMIC DNA]</scope>
    <source>
        <strain evidence="2 3">A3</strain>
    </source>
</reference>
<dbReference type="Proteomes" id="UP000294862">
    <property type="component" value="Unassembled WGS sequence"/>
</dbReference>
<dbReference type="OrthoDB" id="9869357at2"/>
<keyword evidence="1" id="KW-0732">Signal</keyword>
<gene>
    <name evidence="2" type="ORF">EV148_1033</name>
</gene>
<dbReference type="SUPFAM" id="SSF51126">
    <property type="entry name" value="Pectin lyase-like"/>
    <property type="match status" value="1"/>
</dbReference>
<proteinExistence type="predicted"/>
<evidence type="ECO:0000313" key="2">
    <source>
        <dbReference type="EMBL" id="TCO41084.1"/>
    </source>
</evidence>
<dbReference type="RefSeq" id="WP_131995575.1">
    <property type="nucleotide sequence ID" value="NZ_JACGXM010000012.1"/>
</dbReference>
<evidence type="ECO:0000313" key="3">
    <source>
        <dbReference type="Proteomes" id="UP000294862"/>
    </source>
</evidence>
<name>A0A4R2I9I6_9GAMM</name>
<dbReference type="AlphaFoldDB" id="A0A4R2I9I6"/>
<protein>
    <submittedName>
        <fullName evidence="2">Uncharacterized protein</fullName>
    </submittedName>
</protein>
<comment type="caution">
    <text evidence="2">The sequence shown here is derived from an EMBL/GenBank/DDBJ whole genome shotgun (WGS) entry which is preliminary data.</text>
</comment>
<organism evidence="2 3">
    <name type="scientific">Dokdonella fugitiva</name>
    <dbReference type="NCBI Taxonomy" id="328517"/>
    <lineage>
        <taxon>Bacteria</taxon>
        <taxon>Pseudomonadati</taxon>
        <taxon>Pseudomonadota</taxon>
        <taxon>Gammaproteobacteria</taxon>
        <taxon>Lysobacterales</taxon>
        <taxon>Rhodanobacteraceae</taxon>
        <taxon>Dokdonella</taxon>
    </lineage>
</organism>